<sequence>MVQCKYISQKEASS</sequence>
<dbReference type="Proteomes" id="UP000234681">
    <property type="component" value="Chromosome 11"/>
</dbReference>
<evidence type="ECO:0000313" key="2">
    <source>
        <dbReference type="Proteomes" id="UP000234681"/>
    </source>
</evidence>
<evidence type="ECO:0000313" key="1">
    <source>
        <dbReference type="EMBL" id="EDM10993.1"/>
    </source>
</evidence>
<name>A6IQJ0_RAT</name>
<proteinExistence type="predicted"/>
<accession>A6IQJ0</accession>
<reference evidence="2" key="1">
    <citation type="submission" date="2005-09" db="EMBL/GenBank/DDBJ databases">
        <authorList>
            <person name="Mural R.J."/>
            <person name="Li P.W."/>
            <person name="Adams M.D."/>
            <person name="Amanatides P.G."/>
            <person name="Baden-Tillson H."/>
            <person name="Barnstead M."/>
            <person name="Chin S.H."/>
            <person name="Dew I."/>
            <person name="Evans C.A."/>
            <person name="Ferriera S."/>
            <person name="Flanigan M."/>
            <person name="Fosler C."/>
            <person name="Glodek A."/>
            <person name="Gu Z."/>
            <person name="Holt R.A."/>
            <person name="Jennings D."/>
            <person name="Kraft C.L."/>
            <person name="Lu F."/>
            <person name="Nguyen T."/>
            <person name="Nusskern D.R."/>
            <person name="Pfannkoch C.M."/>
            <person name="Sitter C."/>
            <person name="Sutton G.G."/>
            <person name="Venter J.C."/>
            <person name="Wang Z."/>
            <person name="Woodage T."/>
            <person name="Zheng X.H."/>
            <person name="Zhong F."/>
        </authorList>
    </citation>
    <scope>NUCLEOTIDE SEQUENCE [LARGE SCALE GENOMIC DNA]</scope>
    <source>
        <strain>BN</strain>
        <strain evidence="2">Sprague-Dawley</strain>
    </source>
</reference>
<gene>
    <name evidence="1" type="ORF">rCG_53029</name>
</gene>
<protein>
    <submittedName>
        <fullName evidence="1">RCG53029</fullName>
    </submittedName>
</protein>
<organism evidence="1 2">
    <name type="scientific">Rattus norvegicus</name>
    <name type="common">Rat</name>
    <dbReference type="NCBI Taxonomy" id="10116"/>
    <lineage>
        <taxon>Eukaryota</taxon>
        <taxon>Metazoa</taxon>
        <taxon>Chordata</taxon>
        <taxon>Craniata</taxon>
        <taxon>Vertebrata</taxon>
        <taxon>Euteleostomi</taxon>
        <taxon>Mammalia</taxon>
        <taxon>Eutheria</taxon>
        <taxon>Euarchontoglires</taxon>
        <taxon>Glires</taxon>
        <taxon>Rodentia</taxon>
        <taxon>Myomorpha</taxon>
        <taxon>Muroidea</taxon>
        <taxon>Muridae</taxon>
        <taxon>Murinae</taxon>
        <taxon>Rattus</taxon>
    </lineage>
</organism>
<dbReference type="EMBL" id="CH473967">
    <property type="protein sequence ID" value="EDM10993.1"/>
    <property type="molecule type" value="Genomic_DNA"/>
</dbReference>